<keyword evidence="4" id="KW-0479">Metal-binding</keyword>
<comment type="function">
    <text evidence="4">Catalyzes the transfer of the phosphoribosyl group of 5-phosphorylribose-1-pyrophosphate (PRPP) to anthranilate to yield N-(5'-phosphoribosyl)-anthranilate (PRA).</text>
</comment>
<dbReference type="InterPro" id="IPR005940">
    <property type="entry name" value="Anthranilate_Pribosyl_Tfrase"/>
</dbReference>
<dbReference type="HAMAP" id="MF_00211">
    <property type="entry name" value="TrpD"/>
    <property type="match status" value="1"/>
</dbReference>
<feature type="binding site" evidence="4">
    <location>
        <begin position="89"/>
        <end position="92"/>
    </location>
    <ligand>
        <name>5-phospho-alpha-D-ribose 1-diphosphate</name>
        <dbReference type="ChEBI" id="CHEBI:58017"/>
    </ligand>
</feature>
<dbReference type="GO" id="GO:0005829">
    <property type="term" value="C:cytosol"/>
    <property type="evidence" value="ECO:0007669"/>
    <property type="project" value="TreeGrafter"/>
</dbReference>
<dbReference type="GO" id="GO:0000162">
    <property type="term" value="P:L-tryptophan biosynthetic process"/>
    <property type="evidence" value="ECO:0007669"/>
    <property type="project" value="UniProtKB-UniRule"/>
</dbReference>
<keyword evidence="2 4" id="KW-0808">Transferase</keyword>
<comment type="subunit">
    <text evidence="4">Homodimer.</text>
</comment>
<keyword evidence="7" id="KW-1185">Reference proteome</keyword>
<evidence type="ECO:0000313" key="6">
    <source>
        <dbReference type="EMBL" id="URQ62690.1"/>
    </source>
</evidence>
<comment type="cofactor">
    <cofactor evidence="4">
        <name>Mg(2+)</name>
        <dbReference type="ChEBI" id="CHEBI:18420"/>
    </cofactor>
    <text evidence="4">Binds 2 magnesium ions per monomer.</text>
</comment>
<keyword evidence="4" id="KW-0057">Aromatic amino acid biosynthesis</keyword>
<keyword evidence="1 4" id="KW-0328">Glycosyltransferase</keyword>
<proteinExistence type="inferred from homology"/>
<dbReference type="Pfam" id="PF00591">
    <property type="entry name" value="Glycos_transf_3"/>
    <property type="match status" value="1"/>
</dbReference>
<feature type="binding site" evidence="4">
    <location>
        <position position="119"/>
    </location>
    <ligand>
        <name>5-phospho-alpha-D-ribose 1-diphosphate</name>
        <dbReference type="ChEBI" id="CHEBI:58017"/>
    </ligand>
</feature>
<dbReference type="EC" id="2.4.2.18" evidence="4"/>
<dbReference type="EMBL" id="CP097966">
    <property type="protein sequence ID" value="URQ62690.1"/>
    <property type="molecule type" value="Genomic_DNA"/>
</dbReference>
<keyword evidence="4" id="KW-0028">Amino-acid biosynthesis</keyword>
<keyword evidence="4" id="KW-0460">Magnesium</keyword>
<comment type="catalytic activity">
    <reaction evidence="4">
        <text>N-(5-phospho-beta-D-ribosyl)anthranilate + diphosphate = 5-phospho-alpha-D-ribose 1-diphosphate + anthranilate</text>
        <dbReference type="Rhea" id="RHEA:11768"/>
        <dbReference type="ChEBI" id="CHEBI:16567"/>
        <dbReference type="ChEBI" id="CHEBI:18277"/>
        <dbReference type="ChEBI" id="CHEBI:33019"/>
        <dbReference type="ChEBI" id="CHEBI:58017"/>
        <dbReference type="EC" id="2.4.2.18"/>
    </reaction>
</comment>
<keyword evidence="3 4" id="KW-0822">Tryptophan biosynthesis</keyword>
<dbReference type="SUPFAM" id="SSF52418">
    <property type="entry name" value="Nucleoside phosphorylase/phosphoribosyltransferase catalytic domain"/>
    <property type="match status" value="1"/>
</dbReference>
<feature type="binding site" evidence="4">
    <location>
        <position position="110"/>
    </location>
    <ligand>
        <name>anthranilate</name>
        <dbReference type="ChEBI" id="CHEBI:16567"/>
        <label>1</label>
    </ligand>
</feature>
<dbReference type="PANTHER" id="PTHR43285:SF2">
    <property type="entry name" value="ANTHRANILATE PHOSPHORIBOSYLTRANSFERASE"/>
    <property type="match status" value="1"/>
</dbReference>
<evidence type="ECO:0000256" key="2">
    <source>
        <dbReference type="ARBA" id="ARBA00022679"/>
    </source>
</evidence>
<feature type="binding site" evidence="4">
    <location>
        <begin position="107"/>
        <end position="115"/>
    </location>
    <ligand>
        <name>5-phospho-alpha-D-ribose 1-diphosphate</name>
        <dbReference type="ChEBI" id="CHEBI:58017"/>
    </ligand>
</feature>
<dbReference type="InterPro" id="IPR035902">
    <property type="entry name" value="Nuc_phospho_transferase"/>
</dbReference>
<organism evidence="6 7">
    <name type="scientific">SAR86 cluster bacterium</name>
    <dbReference type="NCBI Taxonomy" id="2030880"/>
    <lineage>
        <taxon>Bacteria</taxon>
        <taxon>Pseudomonadati</taxon>
        <taxon>Pseudomonadota</taxon>
        <taxon>Gammaproteobacteria</taxon>
        <taxon>SAR86 cluster</taxon>
    </lineage>
</organism>
<evidence type="ECO:0000256" key="1">
    <source>
        <dbReference type="ARBA" id="ARBA00022676"/>
    </source>
</evidence>
<feature type="binding site" evidence="4">
    <location>
        <position position="79"/>
    </location>
    <ligand>
        <name>5-phospho-alpha-D-ribose 1-diphosphate</name>
        <dbReference type="ChEBI" id="CHEBI:58017"/>
    </ligand>
</feature>
<feature type="binding site" evidence="4">
    <location>
        <position position="225"/>
    </location>
    <ligand>
        <name>Mg(2+)</name>
        <dbReference type="ChEBI" id="CHEBI:18420"/>
        <label>1</label>
    </ligand>
</feature>
<feature type="binding site" evidence="4">
    <location>
        <position position="91"/>
    </location>
    <ligand>
        <name>Mg(2+)</name>
        <dbReference type="ChEBI" id="CHEBI:18420"/>
        <label>1</label>
    </ligand>
</feature>
<dbReference type="InterPro" id="IPR000312">
    <property type="entry name" value="Glycosyl_Trfase_fam3"/>
</dbReference>
<dbReference type="NCBIfam" id="TIGR01245">
    <property type="entry name" value="trpD"/>
    <property type="match status" value="1"/>
</dbReference>
<evidence type="ECO:0000256" key="3">
    <source>
        <dbReference type="ARBA" id="ARBA00022822"/>
    </source>
</evidence>
<dbReference type="GO" id="GO:0004048">
    <property type="term" value="F:anthranilate phosphoribosyltransferase activity"/>
    <property type="evidence" value="ECO:0007669"/>
    <property type="project" value="UniProtKB-UniRule"/>
</dbReference>
<sequence>MSSKFKTLLDAQADNFDELKFYFHHLLSGDCDDDEIIESLNEMSEYGINQKILEPLTSTLKDKSSSLEIGTNDYIDTCGTGGSGLNIFNCSTLSALVVATAGGKVLKHGNKSVTSKSGSADFLQRAGINLDHSIELANEAFEIFNFAFLFAPSFHSSLKHVANARKQINKRTAFNVAGPLAHPGNPKFQIIGTSDKKLNEDIINILKKRKLERAMVVTAEDGVDEISICSKTYVHELKNDEINQFVIDPEEFNMQLANLNDIQVNTIEEAYVFGLDILNGKRGSGFNMVALNAGAALYTLGINNNLSDGINNAINVLHSGKALLLLNKYAKFTNQ</sequence>
<protein>
    <recommendedName>
        <fullName evidence="4">Anthranilate phosphoribosyltransferase</fullName>
        <ecNumber evidence="4">2.4.2.18</ecNumber>
    </recommendedName>
</protein>
<evidence type="ECO:0000313" key="7">
    <source>
        <dbReference type="Proteomes" id="UP001056381"/>
    </source>
</evidence>
<dbReference type="Gene3D" id="3.40.1030.10">
    <property type="entry name" value="Nucleoside phosphorylase/phosphoribosyltransferase catalytic domain"/>
    <property type="match status" value="1"/>
</dbReference>
<feature type="domain" description="Glycosyl transferase family 3" evidence="5">
    <location>
        <begin position="73"/>
        <end position="323"/>
    </location>
</feature>
<feature type="binding site" evidence="4">
    <location>
        <position position="224"/>
    </location>
    <ligand>
        <name>Mg(2+)</name>
        <dbReference type="ChEBI" id="CHEBI:18420"/>
        <label>2</label>
    </ligand>
</feature>
<dbReference type="AlphaFoldDB" id="A0A9Q8X1L8"/>
<accession>A0A9Q8X1L8</accession>
<name>A0A9Q8X1L8_9GAMM</name>
<feature type="binding site" evidence="4">
    <location>
        <position position="225"/>
    </location>
    <ligand>
        <name>Mg(2+)</name>
        <dbReference type="ChEBI" id="CHEBI:18420"/>
        <label>2</label>
    </ligand>
</feature>
<feature type="binding site" evidence="4">
    <location>
        <position position="165"/>
    </location>
    <ligand>
        <name>anthranilate</name>
        <dbReference type="ChEBI" id="CHEBI:16567"/>
        <label>2</label>
    </ligand>
</feature>
<comment type="pathway">
    <text evidence="4">Amino-acid biosynthesis; L-tryptophan biosynthesis; L-tryptophan from chorismate: step 2/5.</text>
</comment>
<dbReference type="GO" id="GO:0000287">
    <property type="term" value="F:magnesium ion binding"/>
    <property type="evidence" value="ECO:0007669"/>
    <property type="project" value="UniProtKB-UniRule"/>
</dbReference>
<feature type="binding site" evidence="4">
    <location>
        <position position="79"/>
    </location>
    <ligand>
        <name>anthranilate</name>
        <dbReference type="ChEBI" id="CHEBI:16567"/>
        <label>1</label>
    </ligand>
</feature>
<feature type="binding site" evidence="4">
    <location>
        <begin position="82"/>
        <end position="83"/>
    </location>
    <ligand>
        <name>5-phospho-alpha-D-ribose 1-diphosphate</name>
        <dbReference type="ChEBI" id="CHEBI:58017"/>
    </ligand>
</feature>
<comment type="caution">
    <text evidence="4">Lacks conserved residue(s) required for the propagation of feature annotation.</text>
</comment>
<dbReference type="PANTHER" id="PTHR43285">
    <property type="entry name" value="ANTHRANILATE PHOSPHORIBOSYLTRANSFERASE"/>
    <property type="match status" value="1"/>
</dbReference>
<evidence type="ECO:0000256" key="4">
    <source>
        <dbReference type="HAMAP-Rule" id="MF_00211"/>
    </source>
</evidence>
<comment type="similarity">
    <text evidence="4">Belongs to the anthranilate phosphoribosyltransferase family.</text>
</comment>
<dbReference type="Proteomes" id="UP001056381">
    <property type="component" value="Chromosome"/>
</dbReference>
<gene>
    <name evidence="4 6" type="primary">trpD</name>
    <name evidence="6" type="ORF">M9B40_02875</name>
</gene>
<reference evidence="6" key="1">
    <citation type="submission" date="2022-05" db="EMBL/GenBank/DDBJ databases">
        <title>Single-amplified genomics reveal most streamlined microbe among free-living bacteria.</title>
        <authorList>
            <person name="Roda-Garcia J."/>
            <person name="Haro-Moreno J.M."/>
            <person name="Rodriguez-Valera F."/>
            <person name="Almagro-Moreno S."/>
            <person name="Lopez-Perez M."/>
        </authorList>
    </citation>
    <scope>NUCLEOTIDE SEQUENCE</scope>
    <source>
        <strain evidence="6">TMED112-D2-2</strain>
    </source>
</reference>
<evidence type="ECO:0000259" key="5">
    <source>
        <dbReference type="Pfam" id="PF00591"/>
    </source>
</evidence>